<feature type="chain" id="PRO_5020747531" evidence="8">
    <location>
        <begin position="23"/>
        <end position="792"/>
    </location>
</feature>
<dbReference type="GO" id="GO:0005576">
    <property type="term" value="C:extracellular region"/>
    <property type="evidence" value="ECO:0007669"/>
    <property type="project" value="UniProtKB-SubCell"/>
</dbReference>
<evidence type="ECO:0000256" key="2">
    <source>
        <dbReference type="ARBA" id="ARBA00004442"/>
    </source>
</evidence>
<dbReference type="GO" id="GO:0009279">
    <property type="term" value="C:cell outer membrane"/>
    <property type="evidence" value="ECO:0007669"/>
    <property type="project" value="UniProtKB-SubCell"/>
</dbReference>
<protein>
    <submittedName>
        <fullName evidence="9">Putative outer membrane repeat protein</fullName>
    </submittedName>
</protein>
<keyword evidence="7" id="KW-0998">Cell outer membrane</keyword>
<comment type="caution">
    <text evidence="9">The sequence shown here is derived from an EMBL/GenBank/DDBJ whole genome shotgun (WGS) entry which is preliminary data.</text>
</comment>
<evidence type="ECO:0000313" key="9">
    <source>
        <dbReference type="EMBL" id="TDR48812.1"/>
    </source>
</evidence>
<dbReference type="PANTHER" id="PTHR11319:SF35">
    <property type="entry name" value="OUTER MEMBRANE PROTEIN PMPC-RELATED"/>
    <property type="match status" value="1"/>
</dbReference>
<dbReference type="InterPro" id="IPR006626">
    <property type="entry name" value="PbH1"/>
</dbReference>
<dbReference type="SUPFAM" id="SSF51126">
    <property type="entry name" value="Pectin lyase-like"/>
    <property type="match status" value="2"/>
</dbReference>
<keyword evidence="4" id="KW-0964">Secreted</keyword>
<dbReference type="InterPro" id="IPR011050">
    <property type="entry name" value="Pectin_lyase_fold/virulence"/>
</dbReference>
<dbReference type="SMART" id="SM00710">
    <property type="entry name" value="PbH1"/>
    <property type="match status" value="5"/>
</dbReference>
<dbReference type="InterPro" id="IPR003368">
    <property type="entry name" value="POMP_repeat"/>
</dbReference>
<dbReference type="InterPro" id="IPR012334">
    <property type="entry name" value="Pectin_lyas_fold"/>
</dbReference>
<dbReference type="Pfam" id="PF02415">
    <property type="entry name" value="Chlam_PMP"/>
    <property type="match status" value="2"/>
</dbReference>
<name>A0A4R6ZAF7_9GAMM</name>
<dbReference type="NCBIfam" id="TIGR01376">
    <property type="entry name" value="POMP_repeat"/>
    <property type="match status" value="1"/>
</dbReference>
<dbReference type="AlphaFoldDB" id="A0A4R6ZAF7"/>
<organism evidence="9 10">
    <name type="scientific">Tahibacter aquaticus</name>
    <dbReference type="NCBI Taxonomy" id="520092"/>
    <lineage>
        <taxon>Bacteria</taxon>
        <taxon>Pseudomonadati</taxon>
        <taxon>Pseudomonadota</taxon>
        <taxon>Gammaproteobacteria</taxon>
        <taxon>Lysobacterales</taxon>
        <taxon>Rhodanobacteraceae</taxon>
        <taxon>Tahibacter</taxon>
    </lineage>
</organism>
<gene>
    <name evidence="9" type="ORF">DFR29_101436</name>
</gene>
<dbReference type="PANTHER" id="PTHR11319">
    <property type="entry name" value="G PROTEIN-COUPLED RECEPTOR-RELATED"/>
    <property type="match status" value="1"/>
</dbReference>
<evidence type="ECO:0000256" key="1">
    <source>
        <dbReference type="ARBA" id="ARBA00004196"/>
    </source>
</evidence>
<dbReference type="Gene3D" id="2.160.20.10">
    <property type="entry name" value="Single-stranded right-handed beta-helix, Pectin lyase-like"/>
    <property type="match status" value="1"/>
</dbReference>
<evidence type="ECO:0000256" key="6">
    <source>
        <dbReference type="ARBA" id="ARBA00023136"/>
    </source>
</evidence>
<evidence type="ECO:0000256" key="7">
    <source>
        <dbReference type="ARBA" id="ARBA00023237"/>
    </source>
</evidence>
<feature type="signal peptide" evidence="8">
    <location>
        <begin position="1"/>
        <end position="22"/>
    </location>
</feature>
<evidence type="ECO:0000313" key="10">
    <source>
        <dbReference type="Proteomes" id="UP000295293"/>
    </source>
</evidence>
<sequence>MKPCLRLFFAIVLATAAFDAFAQALIRVPSQATLQQAIGNVSDGGVIEIAAGTYPAPAGGFIIFSTQKRFTIRAAAGATVVLSGAGSNILHFSNSSTTTGRPVTFERLTFSGGNSNLGSVGGAVTLVTADATFVGCTFQNNAATGTDGGGGAILSQASSVFIVDSVFSGNNARRYGGALGISGGSRATIHNTRFVNNRVNLPNHFRDSLGGAIFLLDSELRFTNTRFENNQAGFSGGAIYSFGSWTTPANMLDTTIVGSNSTFVGNRLQRDPTSPAATPTTGGAIQAEDDVKIYLHNTRFSGNSATQGGGVATYRSIIEIYDSTFRDNVATGNTGGDGYGGAGLIVSDDQAAVDGSINRQNGMLFIRNSLFQGRSSGTQANARYGGCIAAVGDTVRQFGNPPVGTPAQNRAILDIADSAFVSCLVTENGGGGVGGAIMGQLIDLSVERSIFLFNEARRGADYTGGGGGIFIFSSSTANIQSTTFARSVAGFNGGAIAAIGSNLDVSNSNFIDNQMTAGAWGGSAIYSSPQDFGAPLPIVDATGLVQNSVFTGNQGGATLLEYDEADGPFNRIRYGGNRVFPDDANFFVNAIAPGVQTAAQLNGLVLHGASKAPAANQGLSTAPVVAGMVTAPRGVLSTSAAGDAPAPVFSNLAYAFSGGSGTLNGAPGATTAGFASPAGAGIHTLTVAGETFTSPVVNAPVPATALSLAPPDAATGATSILSWSAVSGTFLEHMINEGVGRSLAATGAISLGTVTGTRTYRGLVITREGGAVDAARLDVADTLIFKDDLESP</sequence>
<evidence type="ECO:0000256" key="8">
    <source>
        <dbReference type="SAM" id="SignalP"/>
    </source>
</evidence>
<keyword evidence="5 8" id="KW-0732">Signal</keyword>
<evidence type="ECO:0000256" key="5">
    <source>
        <dbReference type="ARBA" id="ARBA00022729"/>
    </source>
</evidence>
<dbReference type="EMBL" id="SNZH01000001">
    <property type="protein sequence ID" value="TDR48812.1"/>
    <property type="molecule type" value="Genomic_DNA"/>
</dbReference>
<evidence type="ECO:0000256" key="3">
    <source>
        <dbReference type="ARBA" id="ARBA00004613"/>
    </source>
</evidence>
<comment type="subcellular location">
    <subcellularLocation>
        <location evidence="1">Cell envelope</location>
    </subcellularLocation>
    <subcellularLocation>
        <location evidence="2">Cell outer membrane</location>
    </subcellularLocation>
    <subcellularLocation>
        <location evidence="3">Secreted</location>
    </subcellularLocation>
</comment>
<dbReference type="RefSeq" id="WP_133816918.1">
    <property type="nucleotide sequence ID" value="NZ_SNZH01000001.1"/>
</dbReference>
<dbReference type="Proteomes" id="UP000295293">
    <property type="component" value="Unassembled WGS sequence"/>
</dbReference>
<keyword evidence="10" id="KW-1185">Reference proteome</keyword>
<keyword evidence="6" id="KW-0472">Membrane</keyword>
<dbReference type="OrthoDB" id="5410062at2"/>
<evidence type="ECO:0000256" key="4">
    <source>
        <dbReference type="ARBA" id="ARBA00022525"/>
    </source>
</evidence>
<reference evidence="9 10" key="1">
    <citation type="submission" date="2019-03" db="EMBL/GenBank/DDBJ databases">
        <title>Genomic Encyclopedia of Type Strains, Phase IV (KMG-IV): sequencing the most valuable type-strain genomes for metagenomic binning, comparative biology and taxonomic classification.</title>
        <authorList>
            <person name="Goeker M."/>
        </authorList>
    </citation>
    <scope>NUCLEOTIDE SEQUENCE [LARGE SCALE GENOMIC DNA]</scope>
    <source>
        <strain evidence="9 10">DSM 21667</strain>
    </source>
</reference>
<accession>A0A4R6ZAF7</accession>
<proteinExistence type="predicted"/>